<keyword evidence="3" id="KW-0677">Repeat</keyword>
<dbReference type="GO" id="GO:0005634">
    <property type="term" value="C:nucleus"/>
    <property type="evidence" value="ECO:0007669"/>
    <property type="project" value="UniProtKB-SubCell"/>
</dbReference>
<dbReference type="PANTHER" id="PTHR16515">
    <property type="entry name" value="PR DOMAIN ZINC FINGER PROTEIN"/>
    <property type="match status" value="1"/>
</dbReference>
<dbReference type="Gene3D" id="3.30.160.60">
    <property type="entry name" value="Classic Zinc Finger"/>
    <property type="match status" value="7"/>
</dbReference>
<feature type="domain" description="C2H2-type" evidence="9">
    <location>
        <begin position="159"/>
        <end position="186"/>
    </location>
</feature>
<evidence type="ECO:0000256" key="6">
    <source>
        <dbReference type="ARBA" id="ARBA00023242"/>
    </source>
</evidence>
<name>Q16FZ0_AEDAE</name>
<dbReference type="GO" id="GO:0010468">
    <property type="term" value="P:regulation of gene expression"/>
    <property type="evidence" value="ECO:0007669"/>
    <property type="project" value="TreeGrafter"/>
</dbReference>
<feature type="domain" description="C2H2-type" evidence="9">
    <location>
        <begin position="63"/>
        <end position="90"/>
    </location>
</feature>
<evidence type="ECO:0000259" key="9">
    <source>
        <dbReference type="PROSITE" id="PS50157"/>
    </source>
</evidence>
<accession>Q16FZ0</accession>
<feature type="compositionally biased region" description="Basic and acidic residues" evidence="8">
    <location>
        <begin position="316"/>
        <end position="326"/>
    </location>
</feature>
<keyword evidence="2" id="KW-0479">Metal-binding</keyword>
<dbReference type="SUPFAM" id="SSF57667">
    <property type="entry name" value="beta-beta-alpha zinc fingers"/>
    <property type="match status" value="4"/>
</dbReference>
<evidence type="ECO:0000256" key="4">
    <source>
        <dbReference type="ARBA" id="ARBA00022771"/>
    </source>
</evidence>
<feature type="region of interest" description="Disordered" evidence="8">
    <location>
        <begin position="1"/>
        <end position="47"/>
    </location>
</feature>
<organism evidence="10 11">
    <name type="scientific">Aedes aegypti</name>
    <name type="common">Yellowfever mosquito</name>
    <name type="synonym">Culex aegypti</name>
    <dbReference type="NCBI Taxonomy" id="7159"/>
    <lineage>
        <taxon>Eukaryota</taxon>
        <taxon>Metazoa</taxon>
        <taxon>Ecdysozoa</taxon>
        <taxon>Arthropoda</taxon>
        <taxon>Hexapoda</taxon>
        <taxon>Insecta</taxon>
        <taxon>Pterygota</taxon>
        <taxon>Neoptera</taxon>
        <taxon>Endopterygota</taxon>
        <taxon>Diptera</taxon>
        <taxon>Nematocera</taxon>
        <taxon>Culicoidea</taxon>
        <taxon>Culicidae</taxon>
        <taxon>Culicinae</taxon>
        <taxon>Aedini</taxon>
        <taxon>Aedes</taxon>
        <taxon>Stegomyia</taxon>
    </lineage>
</organism>
<dbReference type="AlphaFoldDB" id="Q16FZ0"/>
<evidence type="ECO:0000256" key="7">
    <source>
        <dbReference type="PROSITE-ProRule" id="PRU00042"/>
    </source>
</evidence>
<dbReference type="Pfam" id="PF00096">
    <property type="entry name" value="zf-C2H2"/>
    <property type="match status" value="3"/>
</dbReference>
<evidence type="ECO:0000256" key="3">
    <source>
        <dbReference type="ARBA" id="ARBA00022737"/>
    </source>
</evidence>
<proteinExistence type="predicted"/>
<dbReference type="OMA" id="AMKRHYQ"/>
<evidence type="ECO:0000313" key="11">
    <source>
        <dbReference type="Proteomes" id="UP000682892"/>
    </source>
</evidence>
<dbReference type="Pfam" id="PF13912">
    <property type="entry name" value="zf-C2H2_6"/>
    <property type="match status" value="1"/>
</dbReference>
<dbReference type="PhylomeDB" id="Q16FZ0"/>
<reference evidence="10" key="1">
    <citation type="submission" date="2005-10" db="EMBL/GenBank/DDBJ databases">
        <authorList>
            <person name="Loftus B.J."/>
            <person name="Nene V.M."/>
            <person name="Hannick L.I."/>
            <person name="Bidwell S."/>
            <person name="Haas B."/>
            <person name="Amedeo P."/>
            <person name="Orvis J."/>
            <person name="Wortman J.R."/>
            <person name="White O.R."/>
            <person name="Salzberg S."/>
            <person name="Shumway M."/>
            <person name="Koo H."/>
            <person name="Zhao Y."/>
            <person name="Holmes M."/>
            <person name="Miller J."/>
            <person name="Schatz M."/>
            <person name="Pop M."/>
            <person name="Pai G."/>
            <person name="Utterback T."/>
            <person name="Rogers Y.-H."/>
            <person name="Kravitz S."/>
            <person name="Fraser C.M."/>
        </authorList>
    </citation>
    <scope>NUCLEOTIDE SEQUENCE</scope>
    <source>
        <strain evidence="10">Liverpool</strain>
    </source>
</reference>
<dbReference type="GO" id="GO:0008270">
    <property type="term" value="F:zinc ion binding"/>
    <property type="evidence" value="ECO:0007669"/>
    <property type="project" value="UniProtKB-KW"/>
</dbReference>
<protein>
    <submittedName>
        <fullName evidence="10">AAEL014584-PA</fullName>
    </submittedName>
</protein>
<dbReference type="PROSITE" id="PS00028">
    <property type="entry name" value="ZINC_FINGER_C2H2_1"/>
    <property type="match status" value="7"/>
</dbReference>
<dbReference type="eggNOG" id="KOG1721">
    <property type="taxonomic scope" value="Eukaryota"/>
</dbReference>
<reference evidence="10" key="2">
    <citation type="journal article" date="2007" name="Science">
        <title>Genome sequence of Aedes aegypti, a major arbovirus vector.</title>
        <authorList>
            <person name="Nene V."/>
            <person name="Wortman J.R."/>
            <person name="Lawson D."/>
            <person name="Haas B."/>
            <person name="Kodira C."/>
            <person name="Tu Z.J."/>
            <person name="Loftus B."/>
            <person name="Xi Z."/>
            <person name="Megy K."/>
            <person name="Grabherr M."/>
            <person name="Ren Q."/>
            <person name="Zdobnov E.M."/>
            <person name="Lobo N.F."/>
            <person name="Campbell K.S."/>
            <person name="Brown S.E."/>
            <person name="Bonaldo M.F."/>
            <person name="Zhu J."/>
            <person name="Sinkins S.P."/>
            <person name="Hogenkamp D.G."/>
            <person name="Amedeo P."/>
            <person name="Arensburger P."/>
            <person name="Atkinson P.W."/>
            <person name="Bidwell S."/>
            <person name="Biedler J."/>
            <person name="Birney E."/>
            <person name="Bruggner R.V."/>
            <person name="Costas J."/>
            <person name="Coy M.R."/>
            <person name="Crabtree J."/>
            <person name="Crawford M."/>
            <person name="Debruyn B."/>
            <person name="Decaprio D."/>
            <person name="Eiglmeier K."/>
            <person name="Eisenstadt E."/>
            <person name="El-Dorry H."/>
            <person name="Gelbart W.M."/>
            <person name="Gomes S.L."/>
            <person name="Hammond M."/>
            <person name="Hannick L.I."/>
            <person name="Hogan J.R."/>
            <person name="Holmes M.H."/>
            <person name="Jaffe D."/>
            <person name="Johnston J.S."/>
            <person name="Kennedy R.C."/>
            <person name="Koo H."/>
            <person name="Kravitz S."/>
            <person name="Kriventseva E.V."/>
            <person name="Kulp D."/>
            <person name="Labutti K."/>
            <person name="Lee E."/>
            <person name="Li S."/>
            <person name="Lovin D.D."/>
            <person name="Mao C."/>
            <person name="Mauceli E."/>
            <person name="Menck C.F."/>
            <person name="Miller J.R."/>
            <person name="Montgomery P."/>
            <person name="Mori A."/>
            <person name="Nascimento A.L."/>
            <person name="Naveira H.F."/>
            <person name="Nusbaum C."/>
            <person name="O'leary S."/>
            <person name="Orvis J."/>
            <person name="Pertea M."/>
            <person name="Quesneville H."/>
            <person name="Reidenbach K.R."/>
            <person name="Rogers Y.H."/>
            <person name="Roth C.W."/>
            <person name="Schneider J.R."/>
            <person name="Schatz M."/>
            <person name="Shumway M."/>
            <person name="Stanke M."/>
            <person name="Stinson E.O."/>
            <person name="Tubio J.M."/>
            <person name="Vanzee J.P."/>
            <person name="Verjovski-Almeida S."/>
            <person name="Werner D."/>
            <person name="White O."/>
            <person name="Wyder S."/>
            <person name="Zeng Q."/>
            <person name="Zhao Q."/>
            <person name="Zhao Y."/>
            <person name="Hill C.A."/>
            <person name="Raikhel A.S."/>
            <person name="Soares M.B."/>
            <person name="Knudson D.L."/>
            <person name="Lee N.H."/>
            <person name="Galagan J."/>
            <person name="Salzberg S.L."/>
            <person name="Paulsen I.T."/>
            <person name="Dimopoulos G."/>
            <person name="Collins F.H."/>
            <person name="Birren B."/>
            <person name="Fraser-Liggett C.M."/>
            <person name="Severson D.W."/>
        </authorList>
    </citation>
    <scope>NUCLEOTIDE SEQUENCE [LARGE SCALE GENOMIC DNA]</scope>
    <source>
        <strain evidence="10">Liverpool</strain>
    </source>
</reference>
<dbReference type="PaxDb" id="7159-AAEL014584-PA"/>
<comment type="subcellular location">
    <subcellularLocation>
        <location evidence="1">Nucleus</location>
    </subcellularLocation>
</comment>
<dbReference type="PROSITE" id="PS50157">
    <property type="entry name" value="ZINC_FINGER_C2H2_2"/>
    <property type="match status" value="7"/>
</dbReference>
<dbReference type="STRING" id="7159.Q16FZ0"/>
<keyword evidence="6" id="KW-0539">Nucleus</keyword>
<dbReference type="SMART" id="SM00355">
    <property type="entry name" value="ZnF_C2H2"/>
    <property type="match status" value="8"/>
</dbReference>
<evidence type="ECO:0000256" key="8">
    <source>
        <dbReference type="SAM" id="MobiDB-lite"/>
    </source>
</evidence>
<dbReference type="InterPro" id="IPR013087">
    <property type="entry name" value="Znf_C2H2_type"/>
</dbReference>
<feature type="domain" description="C2H2-type" evidence="9">
    <location>
        <begin position="91"/>
        <end position="121"/>
    </location>
</feature>
<dbReference type="VEuPathDB" id="VectorBase:AAEL015640"/>
<dbReference type="Proteomes" id="UP000682892">
    <property type="component" value="Unassembled WGS sequence"/>
</dbReference>
<feature type="domain" description="C2H2-type" evidence="9">
    <location>
        <begin position="187"/>
        <end position="214"/>
    </location>
</feature>
<dbReference type="EMBL" id="CH478356">
    <property type="protein sequence ID" value="EAT33158.1"/>
    <property type="molecule type" value="Genomic_DNA"/>
</dbReference>
<evidence type="ECO:0000256" key="1">
    <source>
        <dbReference type="ARBA" id="ARBA00004123"/>
    </source>
</evidence>
<evidence type="ECO:0000256" key="5">
    <source>
        <dbReference type="ARBA" id="ARBA00022833"/>
    </source>
</evidence>
<feature type="domain" description="C2H2-type" evidence="9">
    <location>
        <begin position="299"/>
        <end position="328"/>
    </location>
</feature>
<feature type="region of interest" description="Disordered" evidence="8">
    <location>
        <begin position="312"/>
        <end position="357"/>
    </location>
</feature>
<reference evidence="10" key="3">
    <citation type="submission" date="2012-09" db="EMBL/GenBank/DDBJ databases">
        <authorList>
            <consortium name="VectorBase"/>
        </authorList>
    </citation>
    <scope>NUCLEOTIDE SEQUENCE</scope>
    <source>
        <strain evidence="10">Liverpool</strain>
    </source>
</reference>
<feature type="compositionally biased region" description="Polar residues" evidence="8">
    <location>
        <begin position="10"/>
        <end position="29"/>
    </location>
</feature>
<dbReference type="InterPro" id="IPR050331">
    <property type="entry name" value="Zinc_finger"/>
</dbReference>
<keyword evidence="4 7" id="KW-0863">Zinc-finger</keyword>
<dbReference type="HOGENOM" id="CLU_002678_91_0_1"/>
<feature type="domain" description="C2H2-type" evidence="9">
    <location>
        <begin position="268"/>
        <end position="298"/>
    </location>
</feature>
<evidence type="ECO:0000256" key="2">
    <source>
        <dbReference type="ARBA" id="ARBA00022723"/>
    </source>
</evidence>
<dbReference type="InterPro" id="IPR036236">
    <property type="entry name" value="Znf_C2H2_sf"/>
</dbReference>
<sequence length="425" mass="48593">MVSEVESSDTDQWLASQEASEPGDSQTLPNIGGETVPPDRSGGKTDELSHLEATSDVREKKAFSCTECGLIFRKQDDFDRHRFAHTGVREYRCPESGCGKEYTNRAHLNRHIRSNHRSKVPESTTNSIRCKHPSCGKTFSSDQNMRRHYDLKHILGKSWTCDECGERFWRKLQLKQHSFRHTGQYPHRCDHCDKGFMNLKSLRHHRTTHAIHKCESCPSEFTRWTDLGGSPEVAARDPVSGKFRSKKNLKAHIEVHRKNSEGIEQEVFQCPYEGCPKFYDYQRNLMAHVKAKHEGIRKFVCPVEDCGRSLSSQQKLDQHRRMHESAARSVPRMKVPGKPVARRKDAGQQKRSTASRLANVRLEPDVERILIDQSPDRRPTIELEGSFSVDSASESEVEPCVAVGAVLQGQLARIQDEIRRLQERS</sequence>
<evidence type="ECO:0000313" key="10">
    <source>
        <dbReference type="EMBL" id="EAT33158.1"/>
    </source>
</evidence>
<dbReference type="PANTHER" id="PTHR16515:SF66">
    <property type="entry name" value="C2H2-TYPE DOMAIN-CONTAINING PROTEIN"/>
    <property type="match status" value="1"/>
</dbReference>
<keyword evidence="5" id="KW-0862">Zinc</keyword>
<feature type="domain" description="C2H2-type" evidence="9">
    <location>
        <begin position="128"/>
        <end position="158"/>
    </location>
</feature>
<gene>
    <name evidence="10" type="ORF">AaeL_AAEL014584</name>
</gene>